<evidence type="ECO:0000256" key="1">
    <source>
        <dbReference type="SAM" id="MobiDB-lite"/>
    </source>
</evidence>
<dbReference type="Gene3D" id="2.120.10.70">
    <property type="entry name" value="Fucose-specific lectin"/>
    <property type="match status" value="1"/>
</dbReference>
<dbReference type="EMBL" id="KV748722">
    <property type="protein sequence ID" value="OCL13436.1"/>
    <property type="molecule type" value="Genomic_DNA"/>
</dbReference>
<sequence length="326" mass="36376">MSTTSSSPIADAAAECVRARQSYYSVFPSKYQDELNSISDLKTIRATYDSSLAKIRDELRLNPRESAEFFMYHQYSTALRLLGGSLAEIRDLKAQAATAPAVTKAPQEEIGHISDNNKGKDIKPLMTTRQDHLDILVGSTGKIESRTFNNLSSWGGFCLLRSRDESVNLFYASTPKAEIHHRIWTGTVWSPSWICLGGKSASMPVAISRDQSLIDLFFVGQDGVLYWKSWSDMRGLTKSGWTPSDKCHALGGGFLESAAPCITANGNRLDMFLVGAEPTEGELYRTWWDETWPLSTLRYQFLDKWSCKGRVAAVVRHEVDPQQLSS</sequence>
<organism evidence="2 3">
    <name type="scientific">Glonium stellatum</name>
    <dbReference type="NCBI Taxonomy" id="574774"/>
    <lineage>
        <taxon>Eukaryota</taxon>
        <taxon>Fungi</taxon>
        <taxon>Dikarya</taxon>
        <taxon>Ascomycota</taxon>
        <taxon>Pezizomycotina</taxon>
        <taxon>Dothideomycetes</taxon>
        <taxon>Pleosporomycetidae</taxon>
        <taxon>Gloniales</taxon>
        <taxon>Gloniaceae</taxon>
        <taxon>Glonium</taxon>
    </lineage>
</organism>
<dbReference type="OrthoDB" id="406838at2759"/>
<proteinExistence type="predicted"/>
<protein>
    <submittedName>
        <fullName evidence="2">Uncharacterized protein</fullName>
    </submittedName>
</protein>
<feature type="compositionally biased region" description="Basic and acidic residues" evidence="1">
    <location>
        <begin position="106"/>
        <end position="123"/>
    </location>
</feature>
<reference evidence="2 3" key="1">
    <citation type="journal article" date="2016" name="Nat. Commun.">
        <title>Ectomycorrhizal ecology is imprinted in the genome of the dominant symbiotic fungus Cenococcum geophilum.</title>
        <authorList>
            <consortium name="DOE Joint Genome Institute"/>
            <person name="Peter M."/>
            <person name="Kohler A."/>
            <person name="Ohm R.A."/>
            <person name="Kuo A."/>
            <person name="Krutzmann J."/>
            <person name="Morin E."/>
            <person name="Arend M."/>
            <person name="Barry K.W."/>
            <person name="Binder M."/>
            <person name="Choi C."/>
            <person name="Clum A."/>
            <person name="Copeland A."/>
            <person name="Grisel N."/>
            <person name="Haridas S."/>
            <person name="Kipfer T."/>
            <person name="LaButti K."/>
            <person name="Lindquist E."/>
            <person name="Lipzen A."/>
            <person name="Maire R."/>
            <person name="Meier B."/>
            <person name="Mihaltcheva S."/>
            <person name="Molinier V."/>
            <person name="Murat C."/>
            <person name="Poggeler S."/>
            <person name="Quandt C.A."/>
            <person name="Sperisen C."/>
            <person name="Tritt A."/>
            <person name="Tisserant E."/>
            <person name="Crous P.W."/>
            <person name="Henrissat B."/>
            <person name="Nehls U."/>
            <person name="Egli S."/>
            <person name="Spatafora J.W."/>
            <person name="Grigoriev I.V."/>
            <person name="Martin F.M."/>
        </authorList>
    </citation>
    <scope>NUCLEOTIDE SEQUENCE [LARGE SCALE GENOMIC DNA]</scope>
    <source>
        <strain evidence="2 3">CBS 207.34</strain>
    </source>
</reference>
<dbReference type="Proteomes" id="UP000250140">
    <property type="component" value="Unassembled WGS sequence"/>
</dbReference>
<accession>A0A8E2FB81</accession>
<gene>
    <name evidence="2" type="ORF">AOQ84DRAFT_359767</name>
</gene>
<evidence type="ECO:0000313" key="3">
    <source>
        <dbReference type="Proteomes" id="UP000250140"/>
    </source>
</evidence>
<evidence type="ECO:0000313" key="2">
    <source>
        <dbReference type="EMBL" id="OCL13436.1"/>
    </source>
</evidence>
<dbReference type="AlphaFoldDB" id="A0A8E2FB81"/>
<feature type="region of interest" description="Disordered" evidence="1">
    <location>
        <begin position="103"/>
        <end position="123"/>
    </location>
</feature>
<dbReference type="SUPFAM" id="SSF89372">
    <property type="entry name" value="Fucose-specific lectin"/>
    <property type="match status" value="1"/>
</dbReference>
<name>A0A8E2FB81_9PEZI</name>
<keyword evidence="3" id="KW-1185">Reference proteome</keyword>